<dbReference type="InterPro" id="IPR002699">
    <property type="entry name" value="V_ATPase_D"/>
</dbReference>
<dbReference type="NCBIfam" id="TIGR00309">
    <property type="entry name" value="V_ATPase_subD"/>
    <property type="match status" value="1"/>
</dbReference>
<protein>
    <submittedName>
        <fullName evidence="4">V-type ATP synthase subunit D</fullName>
    </submittedName>
</protein>
<keyword evidence="2" id="KW-0813">Transport</keyword>
<name>A0A8T3UYN2_9ARCH</name>
<comment type="caution">
    <text evidence="4">The sequence shown here is derived from an EMBL/GenBank/DDBJ whole genome shotgun (WGS) entry which is preliminary data.</text>
</comment>
<dbReference type="AlphaFoldDB" id="A0A8T3UYN2"/>
<dbReference type="Gene3D" id="1.10.287.3240">
    <property type="match status" value="1"/>
</dbReference>
<reference evidence="4 5" key="1">
    <citation type="submission" date="2020-09" db="EMBL/GenBank/DDBJ databases">
        <title>Genomic characterization of a novel Parvarchaeota family in acid mine drainage sediments.</title>
        <authorList>
            <person name="Luo Z.-H."/>
        </authorList>
    </citation>
    <scope>NUCLEOTIDE SEQUENCE [LARGE SCALE GENOMIC DNA]</scope>
    <source>
        <strain evidence="4">MAS1_bins.189</strain>
    </source>
</reference>
<keyword evidence="3" id="KW-0406">Ion transport</keyword>
<evidence type="ECO:0000313" key="4">
    <source>
        <dbReference type="EMBL" id="MBE5728537.1"/>
    </source>
</evidence>
<proteinExistence type="inferred from homology"/>
<evidence type="ECO:0000256" key="3">
    <source>
        <dbReference type="ARBA" id="ARBA00023065"/>
    </source>
</evidence>
<dbReference type="Pfam" id="PF01813">
    <property type="entry name" value="ATP-synt_D"/>
    <property type="match status" value="1"/>
</dbReference>
<sequence length="204" mass="23063">MENVRVTRKELIDTKSRINLAERGLELLKMKRSIVVLGIFKKLKELGRSKSNLSQAVSTAEKSFKAAVKEVGEIGIEMASSEAADLKVETISEKTAGINTPEIKVENLGGTKDILMNSNLYDLKKVYSKLLEEIIKTYMIEKEVRDLLKELFKLNRRTNSIEYTVLPALISTANYLRQSLDDLERGNIVSLKFVKNNILEDNGR</sequence>
<accession>A0A8T3UYN2</accession>
<dbReference type="EMBL" id="JADFAR010000020">
    <property type="protein sequence ID" value="MBE5728537.1"/>
    <property type="molecule type" value="Genomic_DNA"/>
</dbReference>
<evidence type="ECO:0000256" key="1">
    <source>
        <dbReference type="ARBA" id="ARBA00005850"/>
    </source>
</evidence>
<dbReference type="PANTHER" id="PTHR11671">
    <property type="entry name" value="V-TYPE ATP SYNTHASE SUBUNIT D"/>
    <property type="match status" value="1"/>
</dbReference>
<dbReference type="GO" id="GO:0046961">
    <property type="term" value="F:proton-transporting ATPase activity, rotational mechanism"/>
    <property type="evidence" value="ECO:0007669"/>
    <property type="project" value="InterPro"/>
</dbReference>
<comment type="similarity">
    <text evidence="1">Belongs to the V-ATPase D subunit family.</text>
</comment>
<evidence type="ECO:0000313" key="5">
    <source>
        <dbReference type="Proteomes" id="UP000718571"/>
    </source>
</evidence>
<evidence type="ECO:0000256" key="2">
    <source>
        <dbReference type="ARBA" id="ARBA00022448"/>
    </source>
</evidence>
<gene>
    <name evidence="4" type="ORF">IHE51_01625</name>
</gene>
<dbReference type="Proteomes" id="UP000718571">
    <property type="component" value="Unassembled WGS sequence"/>
</dbReference>
<organism evidence="4 5">
    <name type="scientific">Candidatus Acidifodinimicrobium mancum</name>
    <dbReference type="NCBI Taxonomy" id="2898728"/>
    <lineage>
        <taxon>Archaea</taxon>
        <taxon>Candidatus Parvarchaeota</taxon>
        <taxon>Candidatus Acidifodinimicrobiaceae</taxon>
        <taxon>Candidatus Acidifodinimicrobium</taxon>
    </lineage>
</organism>